<organism evidence="1">
    <name type="scientific">Siphoviridae sp. ctmP19</name>
    <dbReference type="NCBI Taxonomy" id="2825651"/>
    <lineage>
        <taxon>Viruses</taxon>
        <taxon>Duplodnaviria</taxon>
        <taxon>Heunggongvirae</taxon>
        <taxon>Uroviricota</taxon>
        <taxon>Caudoviricetes</taxon>
    </lineage>
</organism>
<evidence type="ECO:0000313" key="1">
    <source>
        <dbReference type="EMBL" id="DAE06495.1"/>
    </source>
</evidence>
<reference evidence="1" key="1">
    <citation type="journal article" date="2021" name="Proc. Natl. Acad. Sci. U.S.A.">
        <title>A Catalog of Tens of Thousands of Viruses from Human Metagenomes Reveals Hidden Associations with Chronic Diseases.</title>
        <authorList>
            <person name="Tisza M.J."/>
            <person name="Buck C.B."/>
        </authorList>
    </citation>
    <scope>NUCLEOTIDE SEQUENCE</scope>
    <source>
        <strain evidence="1">CtmP19</strain>
    </source>
</reference>
<dbReference type="EMBL" id="BK015438">
    <property type="protein sequence ID" value="DAE06495.1"/>
    <property type="molecule type" value="Genomic_DNA"/>
</dbReference>
<protein>
    <submittedName>
        <fullName evidence="1">Uncharacterized protein</fullName>
    </submittedName>
</protein>
<accession>A0A8S5PH35</accession>
<proteinExistence type="predicted"/>
<name>A0A8S5PH35_9CAUD</name>
<sequence length="219" mass="23967">MLKTGRTKEKKRKTMAQLSNICKEGTPLASLRFCQGTKVLPGLFQYVYGVFKRDIVKWPTLPEVSAESTMEKLATYVGDFTLAGDKKWVRIDLATNKGNVECETQGDRPSRTFLNKLTVSYPGSSAAAAGFCRMAIDEDMVFLVRQRDGKFRVLGSEAFPIDVKPKFSTGEGISTSGGTDFEIEATDICPAPYYEGVIATADDGDIDAKTGLPKPVEEP</sequence>